<dbReference type="EMBL" id="MN739690">
    <property type="protein sequence ID" value="QHT21385.1"/>
    <property type="molecule type" value="Genomic_DNA"/>
</dbReference>
<name>A0A6C0E1V4_9ZZZZ</name>
<proteinExistence type="predicted"/>
<accession>A0A6C0E1V4</accession>
<dbReference type="AlphaFoldDB" id="A0A6C0E1V4"/>
<organism evidence="1">
    <name type="scientific">viral metagenome</name>
    <dbReference type="NCBI Taxonomy" id="1070528"/>
    <lineage>
        <taxon>unclassified sequences</taxon>
        <taxon>metagenomes</taxon>
        <taxon>organismal metagenomes</taxon>
    </lineage>
</organism>
<protein>
    <submittedName>
        <fullName evidence="1">Uncharacterized protein</fullName>
    </submittedName>
</protein>
<sequence length="171" mass="19704">MNLADFDQKIYGLEPGMKSGQNERVDELNDRILARFSCDVPLKPHLSFPAVHTKYSHFQIVNEPKPSKLENRMYPTHSSHFCPIQGNGPAEGFDVTAETEMVRPSRDTYIPSSTSDLYRVSLPLPTRQESQPFQGLFETFRMDPFLQVRNEDTRIGRELFSNHTRTQLRST</sequence>
<reference evidence="1" key="1">
    <citation type="journal article" date="2020" name="Nature">
        <title>Giant virus diversity and host interactions through global metagenomics.</title>
        <authorList>
            <person name="Schulz F."/>
            <person name="Roux S."/>
            <person name="Paez-Espino D."/>
            <person name="Jungbluth S."/>
            <person name="Walsh D.A."/>
            <person name="Denef V.J."/>
            <person name="McMahon K.D."/>
            <person name="Konstantinidis K.T."/>
            <person name="Eloe-Fadrosh E.A."/>
            <person name="Kyrpides N.C."/>
            <person name="Woyke T."/>
        </authorList>
    </citation>
    <scope>NUCLEOTIDE SEQUENCE</scope>
    <source>
        <strain evidence="1">GVMAG-M-3300023174-92</strain>
    </source>
</reference>
<evidence type="ECO:0000313" key="1">
    <source>
        <dbReference type="EMBL" id="QHT21385.1"/>
    </source>
</evidence>